<organism evidence="2 3">
    <name type="scientific">Aeromonas sobria</name>
    <dbReference type="NCBI Taxonomy" id="646"/>
    <lineage>
        <taxon>Bacteria</taxon>
        <taxon>Pseudomonadati</taxon>
        <taxon>Pseudomonadota</taxon>
        <taxon>Gammaproteobacteria</taxon>
        <taxon>Aeromonadales</taxon>
        <taxon>Aeromonadaceae</taxon>
        <taxon>Aeromonas</taxon>
    </lineage>
</organism>
<proteinExistence type="predicted"/>
<dbReference type="GO" id="GO:0016787">
    <property type="term" value="F:hydrolase activity"/>
    <property type="evidence" value="ECO:0007669"/>
    <property type="project" value="UniProtKB-KW"/>
</dbReference>
<comment type="caution">
    <text evidence="2">The sequence shown here is derived from an EMBL/GenBank/DDBJ whole genome shotgun (WGS) entry which is preliminary data.</text>
</comment>
<name>A0A2N3IP83_AERSO</name>
<reference evidence="2 3" key="1">
    <citation type="journal article" date="2017" name="Front. Microbiol.">
        <title>Strong Genomic and Phenotypic Heterogeneity in the Aeromonas sobria Species Complex.</title>
        <authorList>
            <person name="Gauthier J."/>
            <person name="Vincent A.T."/>
            <person name="Charette S.J."/>
            <person name="Derome N."/>
        </authorList>
    </citation>
    <scope>NUCLEOTIDE SEQUENCE [LARGE SCALE GENOMIC DNA]</scope>
    <source>
        <strain evidence="2 3">JF2635</strain>
    </source>
</reference>
<dbReference type="Gene3D" id="3.30.2010.10">
    <property type="entry name" value="Metalloproteases ('zincins'), catalytic domain"/>
    <property type="match status" value="1"/>
</dbReference>
<sequence>MSTTLHIGPLTIELHHKAIKHLHLDVLPPDGKVRVSAPLAMSETAIRVAIIRRLPWIKQQQRNFVAQPRQSERELVSGESHHVWGQRYRLEVIERVGRHEVLIKGSRKLALFVNPETTLANRNLVITEWYRAQLKQRVPALLALWEPILGTQLQHWGIKKMKTKWGTCNREASRIWLNLELAKKPVTCLEYILVHELIHLLERHHNARFEALMNRHLPNWRESRALLKDLPLGHDTWMRDTH</sequence>
<evidence type="ECO:0000313" key="2">
    <source>
        <dbReference type="EMBL" id="PKQ72901.1"/>
    </source>
</evidence>
<dbReference type="InterPro" id="IPR053136">
    <property type="entry name" value="UTP_pyrophosphatase-like"/>
</dbReference>
<dbReference type="PANTHER" id="PTHR30399:SF1">
    <property type="entry name" value="UTP PYROPHOSPHATASE"/>
    <property type="match status" value="1"/>
</dbReference>
<dbReference type="InterPro" id="IPR002725">
    <property type="entry name" value="YgjP-like_metallopeptidase"/>
</dbReference>
<protein>
    <submittedName>
        <fullName evidence="2">Metal-dependent hydrolase</fullName>
    </submittedName>
</protein>
<gene>
    <name evidence="2" type="ORF">AOX56_06245</name>
</gene>
<dbReference type="AlphaFoldDB" id="A0A2N3IP83"/>
<feature type="domain" description="YgjP-like metallopeptidase" evidence="1">
    <location>
        <begin position="28"/>
        <end position="228"/>
    </location>
</feature>
<dbReference type="PANTHER" id="PTHR30399">
    <property type="entry name" value="UNCHARACTERIZED PROTEIN YGJP"/>
    <property type="match status" value="1"/>
</dbReference>
<keyword evidence="2" id="KW-0378">Hydrolase</keyword>
<accession>A0A2N3IP83</accession>
<evidence type="ECO:0000313" key="3">
    <source>
        <dbReference type="Proteomes" id="UP000233526"/>
    </source>
</evidence>
<dbReference type="CDD" id="cd07344">
    <property type="entry name" value="M48_yhfN_like"/>
    <property type="match status" value="1"/>
</dbReference>
<dbReference type="Proteomes" id="UP000233526">
    <property type="component" value="Unassembled WGS sequence"/>
</dbReference>
<evidence type="ECO:0000259" key="1">
    <source>
        <dbReference type="Pfam" id="PF01863"/>
    </source>
</evidence>
<dbReference type="Pfam" id="PF01863">
    <property type="entry name" value="YgjP-like"/>
    <property type="match status" value="1"/>
</dbReference>
<dbReference type="RefSeq" id="WP_101320435.1">
    <property type="nucleotide sequence ID" value="NZ_CAWNSS010000067.1"/>
</dbReference>
<dbReference type="EMBL" id="LJZX01000067">
    <property type="protein sequence ID" value="PKQ72901.1"/>
    <property type="molecule type" value="Genomic_DNA"/>
</dbReference>